<name>A0A1J7JBI9_9PEZI</name>
<evidence type="ECO:0000313" key="2">
    <source>
        <dbReference type="Proteomes" id="UP000182658"/>
    </source>
</evidence>
<keyword evidence="2" id="KW-1185">Reference proteome</keyword>
<dbReference type="Proteomes" id="UP000182658">
    <property type="component" value="Unassembled WGS sequence"/>
</dbReference>
<reference evidence="1 2" key="1">
    <citation type="submission" date="2016-10" db="EMBL/GenBank/DDBJ databases">
        <title>Draft genome sequence of Coniochaeta ligniaria NRRL30616, a lignocellulolytic fungus for bioabatement of inhibitors in plant biomass hydrolysates.</title>
        <authorList>
            <consortium name="DOE Joint Genome Institute"/>
            <person name="Jimenez D.J."/>
            <person name="Hector R.E."/>
            <person name="Riley R."/>
            <person name="Sun H."/>
            <person name="Grigoriev I.V."/>
            <person name="Van Elsas J.D."/>
            <person name="Nichols N.N."/>
        </authorList>
    </citation>
    <scope>NUCLEOTIDE SEQUENCE [LARGE SCALE GENOMIC DNA]</scope>
    <source>
        <strain evidence="1 2">NRRL 30616</strain>
    </source>
</reference>
<gene>
    <name evidence="1" type="ORF">CONLIGDRAFT_684835</name>
</gene>
<dbReference type="OrthoDB" id="2117718at2759"/>
<dbReference type="EMBL" id="KV875102">
    <property type="protein sequence ID" value="OIW24938.1"/>
    <property type="molecule type" value="Genomic_DNA"/>
</dbReference>
<proteinExistence type="predicted"/>
<dbReference type="InParanoid" id="A0A1J7JBI9"/>
<dbReference type="SUPFAM" id="SSF56059">
    <property type="entry name" value="Glutathione synthetase ATP-binding domain-like"/>
    <property type="match status" value="1"/>
</dbReference>
<evidence type="ECO:0000313" key="1">
    <source>
        <dbReference type="EMBL" id="OIW24938.1"/>
    </source>
</evidence>
<organism evidence="1 2">
    <name type="scientific">Coniochaeta ligniaria NRRL 30616</name>
    <dbReference type="NCBI Taxonomy" id="1408157"/>
    <lineage>
        <taxon>Eukaryota</taxon>
        <taxon>Fungi</taxon>
        <taxon>Dikarya</taxon>
        <taxon>Ascomycota</taxon>
        <taxon>Pezizomycotina</taxon>
        <taxon>Sordariomycetes</taxon>
        <taxon>Sordariomycetidae</taxon>
        <taxon>Coniochaetales</taxon>
        <taxon>Coniochaetaceae</taxon>
        <taxon>Coniochaeta</taxon>
    </lineage>
</organism>
<sequence>MDSSVFPSQPVSLMGSIRAGKPISTTDVKSEQQLKDRRDFLAVVAENSKSKPYNMDQFMSAGQFYFSQEHYNRVEELHAALDKATSDIVDRWYSDEKAAFPARMPLRANEDNILRWISGAGRAVVPPFKVRQGNWRPDYLLEKVVLPDGTVTENLKLCEINARFPWNAFIVVPHTARVMDQLGIAKAGMKPGMPSSALTNLFGLFDNLKPLHFVNEKFKMRDPLWLAELFRAKTGQKVRFIKPSDLKWLPDESCDGGYGVFCTTEDGSGVERVYQVDFELEQEEFADIDFDILCHLAPNCINDLRSVFFVNDQRFLGVVYEELDDLVSRGTLTQQEAGTVRQGLAPSFLPTSSTWSKVIEECKADPTTKDQWVLKYARSGLSKGHVFGKVTNGAEWLEKLMSAQASNSNPEGDSYVLQQYIEQTEYDNWSHLTKDIMRSHLISTYFSSNGKFLGLGGVRTADLTILSFADGAGFAMIAVTAP</sequence>
<accession>A0A1J7JBI9</accession>
<protein>
    <submittedName>
        <fullName evidence="1">Uncharacterized protein</fullName>
    </submittedName>
</protein>
<dbReference type="AlphaFoldDB" id="A0A1J7JBI9"/>